<organism evidence="2 3">
    <name type="scientific">Halorussus aquaticus</name>
    <dbReference type="NCBI Taxonomy" id="2953748"/>
    <lineage>
        <taxon>Archaea</taxon>
        <taxon>Methanobacteriati</taxon>
        <taxon>Methanobacteriota</taxon>
        <taxon>Stenosarchaea group</taxon>
        <taxon>Halobacteria</taxon>
        <taxon>Halobacteriales</taxon>
        <taxon>Haladaptataceae</taxon>
        <taxon>Halorussus</taxon>
    </lineage>
</organism>
<feature type="region of interest" description="Disordered" evidence="1">
    <location>
        <begin position="1"/>
        <end position="33"/>
    </location>
</feature>
<dbReference type="GeneID" id="73043749"/>
<reference evidence="2 3" key="1">
    <citation type="journal article" date="2019" name="Int. J. Syst. Evol. Microbiol.">
        <title>The Global Catalogue of Microorganisms (GCM) 10K type strain sequencing project: providing services to taxonomists for standard genome sequencing and annotation.</title>
        <authorList>
            <consortium name="The Broad Institute Genomics Platform"/>
            <consortium name="The Broad Institute Genome Sequencing Center for Infectious Disease"/>
            <person name="Wu L."/>
            <person name="Ma J."/>
        </authorList>
    </citation>
    <scope>NUCLEOTIDE SEQUENCE [LARGE SCALE GENOMIC DNA]</scope>
    <source>
        <strain evidence="2 3">XZYJ18</strain>
    </source>
</reference>
<dbReference type="AlphaFoldDB" id="A0ABD5Q5M7"/>
<evidence type="ECO:0000256" key="1">
    <source>
        <dbReference type="SAM" id="MobiDB-lite"/>
    </source>
</evidence>
<comment type="caution">
    <text evidence="2">The sequence shown here is derived from an EMBL/GenBank/DDBJ whole genome shotgun (WGS) entry which is preliminary data.</text>
</comment>
<evidence type="ECO:0000313" key="2">
    <source>
        <dbReference type="EMBL" id="MFC4825531.1"/>
    </source>
</evidence>
<feature type="compositionally biased region" description="Basic and acidic residues" evidence="1">
    <location>
        <begin position="1"/>
        <end position="10"/>
    </location>
</feature>
<evidence type="ECO:0000313" key="3">
    <source>
        <dbReference type="Proteomes" id="UP001595945"/>
    </source>
</evidence>
<proteinExistence type="predicted"/>
<dbReference type="RefSeq" id="WP_254268813.1">
    <property type="nucleotide sequence ID" value="NZ_CP100400.1"/>
</dbReference>
<accession>A0ABD5Q5M7</accession>
<dbReference type="EMBL" id="JBHSHT010000002">
    <property type="protein sequence ID" value="MFC4825531.1"/>
    <property type="molecule type" value="Genomic_DNA"/>
</dbReference>
<gene>
    <name evidence="2" type="ORF">ACFO9K_14825</name>
</gene>
<name>A0ABD5Q5M7_9EURY</name>
<dbReference type="Proteomes" id="UP001595945">
    <property type="component" value="Unassembled WGS sequence"/>
</dbReference>
<keyword evidence="3" id="KW-1185">Reference proteome</keyword>
<protein>
    <submittedName>
        <fullName evidence="2">Uncharacterized protein</fullName>
    </submittedName>
</protein>
<sequence length="154" mass="16484">MEQLRSELDKSGAQTALVRGTDPPPRPPETVTVEPGVVASVGPSGRSAPLYVTAEATSGRTVRRYDGRNAGTAADRAAELAAERDPRAVWLCERGQIRSWWGDGIADLLERRLATAARRADARLVVWTDGGDESVAAGEDDEAVEDRYDVVVGP</sequence>